<accession>A0A9C6SDK8</accession>
<reference evidence="2" key="1">
    <citation type="submission" date="2025-08" db="UniProtKB">
        <authorList>
            <consortium name="RefSeq"/>
        </authorList>
    </citation>
    <scope>IDENTIFICATION</scope>
</reference>
<evidence type="ECO:0000313" key="2">
    <source>
        <dbReference type="RefSeq" id="XP_048266938.1"/>
    </source>
</evidence>
<dbReference type="RefSeq" id="XP_048266938.1">
    <property type="nucleotide sequence ID" value="XM_048410981.1"/>
</dbReference>
<dbReference type="KEGG" id="bter:125386110"/>
<evidence type="ECO:0000313" key="1">
    <source>
        <dbReference type="Proteomes" id="UP000835206"/>
    </source>
</evidence>
<name>A0A9C6SDK8_BOMTE</name>
<dbReference type="GeneID" id="125386110"/>
<organism evidence="1 2">
    <name type="scientific">Bombus terrestris</name>
    <name type="common">Buff-tailed bumblebee</name>
    <name type="synonym">Apis terrestris</name>
    <dbReference type="NCBI Taxonomy" id="30195"/>
    <lineage>
        <taxon>Eukaryota</taxon>
        <taxon>Metazoa</taxon>
        <taxon>Ecdysozoa</taxon>
        <taxon>Arthropoda</taxon>
        <taxon>Hexapoda</taxon>
        <taxon>Insecta</taxon>
        <taxon>Pterygota</taxon>
        <taxon>Neoptera</taxon>
        <taxon>Endopterygota</taxon>
        <taxon>Hymenoptera</taxon>
        <taxon>Apocrita</taxon>
        <taxon>Aculeata</taxon>
        <taxon>Apoidea</taxon>
        <taxon>Anthophila</taxon>
        <taxon>Apidae</taxon>
        <taxon>Bombus</taxon>
        <taxon>Bombus</taxon>
    </lineage>
</organism>
<gene>
    <name evidence="2" type="primary">LOC125386110</name>
</gene>
<dbReference type="AlphaFoldDB" id="A0A9C6SDK8"/>
<keyword evidence="1" id="KW-1185">Reference proteome</keyword>
<dbReference type="Proteomes" id="UP000835206">
    <property type="component" value="Chromosome 12"/>
</dbReference>
<protein>
    <submittedName>
        <fullName evidence="2">Uncharacterized protein LOC125386110</fullName>
    </submittedName>
</protein>
<proteinExistence type="predicted"/>
<sequence>MLPQNINQAASIAENIVMFRPKAETTWKDGTRGEWQGRQIIRSTNNSMVTRSKGLRCGSKTYTGWMQYFPLASVGLFQGRFRCSTRFQPRF</sequence>